<feature type="compositionally biased region" description="Polar residues" evidence="1">
    <location>
        <begin position="373"/>
        <end position="384"/>
    </location>
</feature>
<gene>
    <name evidence="2" type="ORF">PCON_10845</name>
</gene>
<evidence type="ECO:0000256" key="1">
    <source>
        <dbReference type="SAM" id="MobiDB-lite"/>
    </source>
</evidence>
<dbReference type="Proteomes" id="UP000018144">
    <property type="component" value="Unassembled WGS sequence"/>
</dbReference>
<dbReference type="AlphaFoldDB" id="U4LUA8"/>
<feature type="region of interest" description="Disordered" evidence="1">
    <location>
        <begin position="227"/>
        <end position="251"/>
    </location>
</feature>
<feature type="compositionally biased region" description="Low complexity" evidence="1">
    <location>
        <begin position="402"/>
        <end position="411"/>
    </location>
</feature>
<feature type="compositionally biased region" description="Basic residues" evidence="1">
    <location>
        <begin position="388"/>
        <end position="401"/>
    </location>
</feature>
<dbReference type="EMBL" id="HF935600">
    <property type="protein sequence ID" value="CCX31496.1"/>
    <property type="molecule type" value="Genomic_DNA"/>
</dbReference>
<organism evidence="2 3">
    <name type="scientific">Pyronema omphalodes (strain CBS 100304)</name>
    <name type="common">Pyronema confluens</name>
    <dbReference type="NCBI Taxonomy" id="1076935"/>
    <lineage>
        <taxon>Eukaryota</taxon>
        <taxon>Fungi</taxon>
        <taxon>Dikarya</taxon>
        <taxon>Ascomycota</taxon>
        <taxon>Pezizomycotina</taxon>
        <taxon>Pezizomycetes</taxon>
        <taxon>Pezizales</taxon>
        <taxon>Pyronemataceae</taxon>
        <taxon>Pyronema</taxon>
    </lineage>
</organism>
<feature type="region of interest" description="Disordered" evidence="1">
    <location>
        <begin position="266"/>
        <end position="287"/>
    </location>
</feature>
<dbReference type="OrthoDB" id="76567at2759"/>
<protein>
    <submittedName>
        <fullName evidence="2">Uncharacterized protein</fullName>
    </submittedName>
</protein>
<accession>U4LUA8</accession>
<feature type="compositionally biased region" description="Polar residues" evidence="1">
    <location>
        <begin position="241"/>
        <end position="250"/>
    </location>
</feature>
<evidence type="ECO:0000313" key="3">
    <source>
        <dbReference type="Proteomes" id="UP000018144"/>
    </source>
</evidence>
<feature type="compositionally biased region" description="Basic and acidic residues" evidence="1">
    <location>
        <begin position="266"/>
        <end position="276"/>
    </location>
</feature>
<keyword evidence="3" id="KW-1185">Reference proteome</keyword>
<name>U4LUA8_PYROM</name>
<reference evidence="2 3" key="1">
    <citation type="journal article" date="2013" name="PLoS Genet.">
        <title>The genome and development-dependent transcriptomes of Pyronema confluens: a window into fungal evolution.</title>
        <authorList>
            <person name="Traeger S."/>
            <person name="Altegoer F."/>
            <person name="Freitag M."/>
            <person name="Gabaldon T."/>
            <person name="Kempken F."/>
            <person name="Kumar A."/>
            <person name="Marcet-Houben M."/>
            <person name="Poggeler S."/>
            <person name="Stajich J.E."/>
            <person name="Nowrousian M."/>
        </authorList>
    </citation>
    <scope>NUCLEOTIDE SEQUENCE [LARGE SCALE GENOMIC DNA]</scope>
    <source>
        <strain evidence="3">CBS 100304</strain>
        <tissue evidence="2">Vegetative mycelium</tissue>
    </source>
</reference>
<feature type="region of interest" description="Disordered" evidence="1">
    <location>
        <begin position="368"/>
        <end position="452"/>
    </location>
</feature>
<evidence type="ECO:0000313" key="2">
    <source>
        <dbReference type="EMBL" id="CCX31496.1"/>
    </source>
</evidence>
<proteinExistence type="predicted"/>
<sequence>MAPKIPEFETKVAEVCHIQWLNRELASMVNACLMSPEQGDYLFPWSGNVYDDLGIDGTRREENDVGIRPKGRELPTVIVQSCWEKSYDQTYREMKDWMYCDAVKRVILLKWTNGVEAPDCDMEMFEYDSNAPDNFRRTMEQKILPPPPSEMKGIKITVGELFGDQIPWADLHPRLAYYMSTSRLGKISLEKFENDMESYDEMVADMAENPQDYEPDTEDSKVATPPVEMEMSDPVDKPDQPAQTSQTNANDEVCLKCESSRCCGKEASQKHLDDTAKPQPPKSKYDAAHAQKLGPFELLGFRINVELEASPSDAADPSFAERKAKLVQTMQWLTTMIGQGGENVSINLPVLPRAAYLTTLPLPAPLRPVTALENNSGDSEQASSKGKEARKHKRESSKKSKSSQSSQSTSSHSKRIKGDCSEGDSAYSASSSDDAKSKPKKQKLQKTTSKER</sequence>